<feature type="transmembrane region" description="Helical" evidence="2">
    <location>
        <begin position="427"/>
        <end position="445"/>
    </location>
</feature>
<proteinExistence type="predicted"/>
<sequence length="608" mass="69115">MADSQPAGKVDPSTAKAITTEPKPVNGSAPAEEKKEAVEATSETSQIASETKEVGSLPYVLTTHPCFPALAEYGPPTLLRKIQWGITLLISSILSSFFLGFVITTAVVKDGFVRLGHSSLTLVGRNPDKKRPFWEVEKKRKRERKEAAKAWNDKKRRAKAYPAYGHEEQAIGVEEIYEPTEGGKDRYLRDIPYYAQRVGLDGELFKVQTEDGFLLDLWHLYNPKEYTPVPQKDREPIPFSDLLSNSCRNERPAGEKRRYPVLLIPGILQTAGVYCAHDEDSFAFYLAKAGYDVWLGTNRCGYKPENMHLSPSNPRHWSWTVQHMGVYDLPALIQRILYETSFPKLALVGHSQGTAQTLIALSKHQRPELGSKISVLCALAPAAYAGSLANIFYFRVIRLLPSAVFRFVFGVHAFIPMMMMVRDLLPAWMYADLAWLFIAFLFNWNDNLLDRDLRRRGFLFSPLYISAENLHWWVGKGGFTAERCILAKKEQWKRDEAEDEYNMREGIILDAAKADEEAWFDSRAPPMAFWVGGSDYLCDGVRLLNRLKAKREPHLRVAHMKLVKEYDHLDVIWAVDAVEKVGKEVRDVIWRSVDEGVREGCREIKVDG</sequence>
<dbReference type="OrthoDB" id="6130531at2759"/>
<dbReference type="EMBL" id="PDNB01000012">
    <property type="protein sequence ID" value="PGH17187.1"/>
    <property type="molecule type" value="Genomic_DNA"/>
</dbReference>
<dbReference type="Pfam" id="PF04083">
    <property type="entry name" value="Abhydro_lipase"/>
    <property type="match status" value="1"/>
</dbReference>
<evidence type="ECO:0000256" key="1">
    <source>
        <dbReference type="SAM" id="MobiDB-lite"/>
    </source>
</evidence>
<dbReference type="FunFam" id="3.40.50.1820:FF:000193">
    <property type="entry name" value="Ab-hydrolase associated lipase"/>
    <property type="match status" value="1"/>
</dbReference>
<dbReference type="PANTHER" id="PTHR11005">
    <property type="entry name" value="LYSOSOMAL ACID LIPASE-RELATED"/>
    <property type="match status" value="1"/>
</dbReference>
<dbReference type="SUPFAM" id="SSF53474">
    <property type="entry name" value="alpha/beta-Hydrolases"/>
    <property type="match status" value="1"/>
</dbReference>
<dbReference type="InterPro" id="IPR006693">
    <property type="entry name" value="AB_hydrolase_lipase"/>
</dbReference>
<keyword evidence="2" id="KW-0812">Transmembrane</keyword>
<dbReference type="InterPro" id="IPR029058">
    <property type="entry name" value="AB_hydrolase_fold"/>
</dbReference>
<dbReference type="AlphaFoldDB" id="A0A2B7Y997"/>
<reference evidence="4 5" key="1">
    <citation type="submission" date="2017-10" db="EMBL/GenBank/DDBJ databases">
        <title>Comparative genomics in systemic dimorphic fungi from Ajellomycetaceae.</title>
        <authorList>
            <person name="Munoz J.F."/>
            <person name="Mcewen J.G."/>
            <person name="Clay O.K."/>
            <person name="Cuomo C.A."/>
        </authorList>
    </citation>
    <scope>NUCLEOTIDE SEQUENCE [LARGE SCALE GENOMIC DNA]</scope>
    <source>
        <strain evidence="4 5">UAMH5409</strain>
    </source>
</reference>
<feature type="domain" description="Partial AB-hydrolase lipase" evidence="3">
    <location>
        <begin position="191"/>
        <end position="276"/>
    </location>
</feature>
<keyword evidence="5" id="KW-1185">Reference proteome</keyword>
<organism evidence="4 5">
    <name type="scientific">Helicocarpus griseus UAMH5409</name>
    <dbReference type="NCBI Taxonomy" id="1447875"/>
    <lineage>
        <taxon>Eukaryota</taxon>
        <taxon>Fungi</taxon>
        <taxon>Dikarya</taxon>
        <taxon>Ascomycota</taxon>
        <taxon>Pezizomycotina</taxon>
        <taxon>Eurotiomycetes</taxon>
        <taxon>Eurotiomycetidae</taxon>
        <taxon>Onygenales</taxon>
        <taxon>Ajellomycetaceae</taxon>
        <taxon>Helicocarpus</taxon>
    </lineage>
</organism>
<dbReference type="Gene3D" id="3.40.50.1820">
    <property type="entry name" value="alpha/beta hydrolase"/>
    <property type="match status" value="1"/>
</dbReference>
<comment type="caution">
    <text evidence="4">The sequence shown here is derived from an EMBL/GenBank/DDBJ whole genome shotgun (WGS) entry which is preliminary data.</text>
</comment>
<dbReference type="Proteomes" id="UP000223968">
    <property type="component" value="Unassembled WGS sequence"/>
</dbReference>
<evidence type="ECO:0000313" key="4">
    <source>
        <dbReference type="EMBL" id="PGH17187.1"/>
    </source>
</evidence>
<feature type="transmembrane region" description="Helical" evidence="2">
    <location>
        <begin position="86"/>
        <end position="108"/>
    </location>
</feature>
<feature type="region of interest" description="Disordered" evidence="1">
    <location>
        <begin position="1"/>
        <end position="47"/>
    </location>
</feature>
<accession>A0A2B7Y997</accession>
<name>A0A2B7Y997_9EURO</name>
<evidence type="ECO:0000313" key="5">
    <source>
        <dbReference type="Proteomes" id="UP000223968"/>
    </source>
</evidence>
<gene>
    <name evidence="4" type="ORF">AJ79_01325</name>
</gene>
<dbReference type="STRING" id="1447875.A0A2B7Y997"/>
<protein>
    <recommendedName>
        <fullName evidence="3">Partial AB-hydrolase lipase domain-containing protein</fullName>
    </recommendedName>
</protein>
<dbReference type="GO" id="GO:0006629">
    <property type="term" value="P:lipid metabolic process"/>
    <property type="evidence" value="ECO:0007669"/>
    <property type="project" value="InterPro"/>
</dbReference>
<keyword evidence="2" id="KW-1133">Transmembrane helix</keyword>
<keyword evidence="2" id="KW-0472">Membrane</keyword>
<feature type="transmembrane region" description="Helical" evidence="2">
    <location>
        <begin position="373"/>
        <end position="396"/>
    </location>
</feature>
<feature type="transmembrane region" description="Helical" evidence="2">
    <location>
        <begin position="403"/>
        <end position="421"/>
    </location>
</feature>
<evidence type="ECO:0000259" key="3">
    <source>
        <dbReference type="Pfam" id="PF04083"/>
    </source>
</evidence>
<evidence type="ECO:0000256" key="2">
    <source>
        <dbReference type="SAM" id="Phobius"/>
    </source>
</evidence>